<dbReference type="InterPro" id="IPR031325">
    <property type="entry name" value="RHS_repeat"/>
</dbReference>
<sequence>MSIIFHNLMGHNQNNRHPNLFVIFSVFFLYFFSTTANAIGEDFRLIEENYKPWIAPGKVGSTQNNAITAAQIGCDDWKFHWGNINYEVEDCNPEELQPNPNRPGDYLVSYTRVNSFLNIRTSLHFSVFHALECTSSPYTKPVDMDGDTKPDVCMKPAKCESNRSVVGDPIVCSTGESIQTTPIYSGKGTDPLEYNISYKSPLYSDEQEEYNQLNSHLGQQLNDNQFRTLNTIYTKGSGRIVKLTWGGGHSRLYVTLNGSPIMKTVGFDTKNQERYGYINLNGDGTLTYTTKRGDTQKFSANGKILSKTTKNGINRSFSYTSTGKLKTVTNHYGKQLTFFYNTSDELERLVAPAGEEFWFEYDNTGNLVKVIYPDDTPSTNTDNPFIQYLFEDARFPKSMTAKINEKGIRFATWSYDEFGRAIDNELAGGVERVELDYSVENQTKVKTFISDNLSNEKIYHFTTDLEGRRLLTKLEQLACTDCVTGDYVYEYNAAGNQTKATSPTGKVNTYEYNSSALQTKKILAEGTAEAQQVTTNWTNNRPTTITEGNLKTVIGYKTNGDIYYKQLNDLTTGKYRITIYQFYPQGKLKSINGPISGSSDTTNYYYDSNGNISKVRNALGHETLFTDYDASGRVGKVTDANGVVTTLTYIPRGWLKTSTTHGAVTQYDYFPTGSLKSVTSPTGQVINYEYDDGERLTAVTDSQGNRIEYTRDLMGNITETKTKDSNGVLKRSQQSVFNALGQLTKNLGNNGQSNELTYDADGNPVTDKNALNNQTTSSFDALNRIKKIVDPDNGETQFGYDQHNQITNVTDAEGQSTQYEYNAFGDLTKLISKDTGTTTFTYDKAGNRLTKTDARGVTVTFTYDALNRAKTQSYSDSTENIVYTYDETANGNKGIGRLTSVTDQSGSTHYVYNSFGQVTKETRVIDGKNYVTEYHFDNQGQMTGVTYPGGRKLTYTFDALGRVNGLNSTLNNQTKTLASNIAYLPFGPMTHLTFGNGKMLTQGFDLDYRLTSKTVSGIDEKSYTYDLTNNITGIVNSLDNGKNQTLTYDKLSRLLTANGGYGDISFTYDKVGNRKTKTDNNQTGTYAYAADSHRLTEVTGNQAKSFTNDAMGNTLTQGDLTFTYNQHGRMKTASKTGMNANYVYNFKGERSIKQVNGNTNHFIYSLDGQLIAEANSQGQIQKEYIYLNGQRLATVDNNQLYYVHTNHLDTPVAITNETDTIQWQAHYTPFGKAIVTTNNLNQSIRFPGQYLDDETGLHYNYFRDYDPEIGRYIQSDPIGLNGGINTYGYVGGNPINRIDPEGLSWLNPRAVFQFGRMIGNAQAAYLAAQREADSQARHRACSAGITAACLPDFPNQFNEGSDDNVIPFPSTNETDTINSPALPDACESACNRRYQEQLRNCNSDGCSDNDQRLQCIEFAKRTWNSCIARCRANKQ</sequence>
<evidence type="ECO:0000259" key="2">
    <source>
        <dbReference type="Pfam" id="PF25023"/>
    </source>
</evidence>
<gene>
    <name evidence="3" type="ORF">FLL46_23715</name>
</gene>
<dbReference type="InterPro" id="IPR056823">
    <property type="entry name" value="TEN-like_YD-shell"/>
</dbReference>
<dbReference type="InterPro" id="IPR022385">
    <property type="entry name" value="Rhs_assc_core"/>
</dbReference>
<dbReference type="InterPro" id="IPR006530">
    <property type="entry name" value="YD"/>
</dbReference>
<evidence type="ECO:0000256" key="1">
    <source>
        <dbReference type="ARBA" id="ARBA00022737"/>
    </source>
</evidence>
<dbReference type="NCBIfam" id="TIGR01643">
    <property type="entry name" value="YD_repeat_2x"/>
    <property type="match status" value="6"/>
</dbReference>
<dbReference type="Gene3D" id="2.180.10.10">
    <property type="entry name" value="RHS repeat-associated core"/>
    <property type="match status" value="2"/>
</dbReference>
<dbReference type="Gene3D" id="3.90.930.1">
    <property type="match status" value="1"/>
</dbReference>
<evidence type="ECO:0000313" key="4">
    <source>
        <dbReference type="Proteomes" id="UP000315439"/>
    </source>
</evidence>
<keyword evidence="1" id="KW-0677">Repeat</keyword>
<dbReference type="EMBL" id="VIKS01000015">
    <property type="protein sequence ID" value="TQV82782.1"/>
    <property type="molecule type" value="Genomic_DNA"/>
</dbReference>
<dbReference type="RefSeq" id="WP_142934404.1">
    <property type="nucleotide sequence ID" value="NZ_ML660171.1"/>
</dbReference>
<evidence type="ECO:0000313" key="3">
    <source>
        <dbReference type="EMBL" id="TQV82782.1"/>
    </source>
</evidence>
<dbReference type="NCBIfam" id="TIGR03696">
    <property type="entry name" value="Rhs_assc_core"/>
    <property type="match status" value="1"/>
</dbReference>
<dbReference type="OrthoDB" id="9815414at2"/>
<accession>A0A545TZZ1</accession>
<dbReference type="InterPro" id="IPR050708">
    <property type="entry name" value="T6SS_VgrG/RHS"/>
</dbReference>
<keyword evidence="4" id="KW-1185">Reference proteome</keyword>
<proteinExistence type="predicted"/>
<protein>
    <submittedName>
        <fullName evidence="3">RHS repeat protein</fullName>
    </submittedName>
</protein>
<organism evidence="3 4">
    <name type="scientific">Aliikangiella coralliicola</name>
    <dbReference type="NCBI Taxonomy" id="2592383"/>
    <lineage>
        <taxon>Bacteria</taxon>
        <taxon>Pseudomonadati</taxon>
        <taxon>Pseudomonadota</taxon>
        <taxon>Gammaproteobacteria</taxon>
        <taxon>Oceanospirillales</taxon>
        <taxon>Pleioneaceae</taxon>
        <taxon>Aliikangiella</taxon>
    </lineage>
</organism>
<feature type="domain" description="Teneurin-like YD-shell" evidence="2">
    <location>
        <begin position="704"/>
        <end position="922"/>
    </location>
</feature>
<reference evidence="3 4" key="1">
    <citation type="submission" date="2019-07" db="EMBL/GenBank/DDBJ databases">
        <title>Draft genome for Aliikangiella sp. M105.</title>
        <authorList>
            <person name="Wang G."/>
        </authorList>
    </citation>
    <scope>NUCLEOTIDE SEQUENCE [LARGE SCALE GENOMIC DNA]</scope>
    <source>
        <strain evidence="3 4">M105</strain>
    </source>
</reference>
<dbReference type="Proteomes" id="UP000315439">
    <property type="component" value="Unassembled WGS sequence"/>
</dbReference>
<dbReference type="PANTHER" id="PTHR32305:SF15">
    <property type="entry name" value="PROTEIN RHSA-RELATED"/>
    <property type="match status" value="1"/>
</dbReference>
<feature type="domain" description="Teneurin-like YD-shell" evidence="2">
    <location>
        <begin position="1020"/>
        <end position="1276"/>
    </location>
</feature>
<dbReference type="Pfam" id="PF05593">
    <property type="entry name" value="RHS_repeat"/>
    <property type="match status" value="1"/>
</dbReference>
<feature type="domain" description="Teneurin-like YD-shell" evidence="2">
    <location>
        <begin position="302"/>
        <end position="459"/>
    </location>
</feature>
<comment type="caution">
    <text evidence="3">The sequence shown here is derived from an EMBL/GenBank/DDBJ whole genome shotgun (WGS) entry which is preliminary data.</text>
</comment>
<dbReference type="Pfam" id="PF25023">
    <property type="entry name" value="TEN_YD-shell"/>
    <property type="match status" value="3"/>
</dbReference>
<dbReference type="PANTHER" id="PTHR32305">
    <property type="match status" value="1"/>
</dbReference>
<name>A0A545TZZ1_9GAMM</name>
<dbReference type="PRINTS" id="PR00394">
    <property type="entry name" value="RHSPROTEIN"/>
</dbReference>